<keyword evidence="6 9" id="KW-0326">Glycosidase</keyword>
<keyword evidence="8" id="KW-0732">Signal</keyword>
<evidence type="ECO:0000256" key="7">
    <source>
        <dbReference type="ARBA" id="ARBA00023326"/>
    </source>
</evidence>
<accession>A0A485ARP0</accession>
<dbReference type="SUPFAM" id="SSF48208">
    <property type="entry name" value="Six-hairpin glycosidases"/>
    <property type="match status" value="1"/>
</dbReference>
<evidence type="ECO:0000256" key="5">
    <source>
        <dbReference type="ARBA" id="ARBA00023001"/>
    </source>
</evidence>
<evidence type="ECO:0000256" key="3">
    <source>
        <dbReference type="ARBA" id="ARBA00012601"/>
    </source>
</evidence>
<evidence type="ECO:0000256" key="2">
    <source>
        <dbReference type="ARBA" id="ARBA00009209"/>
    </source>
</evidence>
<dbReference type="Pfam" id="PF01270">
    <property type="entry name" value="Glyco_hydro_8"/>
    <property type="match status" value="1"/>
</dbReference>
<name>A0A485ARP0_KLUCR</name>
<dbReference type="InterPro" id="IPR012341">
    <property type="entry name" value="6hp_glycosidase-like_sf"/>
</dbReference>
<dbReference type="InterPro" id="IPR002037">
    <property type="entry name" value="Glyco_hydro_8"/>
</dbReference>
<organism evidence="9 10">
    <name type="scientific">Kluyvera cryocrescens</name>
    <name type="common">Kluyvera citrophila</name>
    <dbReference type="NCBI Taxonomy" id="580"/>
    <lineage>
        <taxon>Bacteria</taxon>
        <taxon>Pseudomonadati</taxon>
        <taxon>Pseudomonadota</taxon>
        <taxon>Gammaproteobacteria</taxon>
        <taxon>Enterobacterales</taxon>
        <taxon>Enterobacteriaceae</taxon>
        <taxon>Kluyvera</taxon>
    </lineage>
</organism>
<evidence type="ECO:0000313" key="9">
    <source>
        <dbReference type="EMBL" id="VFS61868.1"/>
    </source>
</evidence>
<keyword evidence="10" id="KW-1185">Reference proteome</keyword>
<reference evidence="9 10" key="1">
    <citation type="submission" date="2019-03" db="EMBL/GenBank/DDBJ databases">
        <authorList>
            <consortium name="Pathogen Informatics"/>
        </authorList>
    </citation>
    <scope>NUCLEOTIDE SEQUENCE [LARGE SCALE GENOMIC DNA]</scope>
    <source>
        <strain evidence="9 10">NCTC12993</strain>
    </source>
</reference>
<sequence length="365" mass="41159">MRILRWIVVLFALSGQVQAACHWPAWEQFKREFVSAEGRVIDPSDPRKITTSEGQSYALFFALAANDKQTFATLLGWTQNNLAEGSLREHLPAWLWGKKNETEWKVLDSNSASDSDIWIAWTLLEAGRLWKNDDYSTIGKALLAKIAEQEVVKVPELGLMLLPGRVGFAEETHWRFNPSYFPPQVAQYFSRFGAPWTTLRDTNLKLLMDTAPKGFSPDWVSYDKAHGWQLKATDIVGSYDAIRVYLWVGMMHDADPQKARLLKRFNAMAVQTAKQGLPPEKVAIASGKVTGDGPVGFSASLLPFLQDRDAQAAQRQRVADNFPGADAYYNFVLTLFGQGWDQHRFRFSARGELLPDWGQECASSH</sequence>
<comment type="catalytic activity">
    <reaction evidence="1">
        <text>Endohydrolysis of (1-&gt;4)-beta-D-glucosidic linkages in cellulose, lichenin and cereal beta-D-glucans.</text>
        <dbReference type="EC" id="3.2.1.4"/>
    </reaction>
</comment>
<dbReference type="NCBIfam" id="NF008305">
    <property type="entry name" value="PRK11097.1"/>
    <property type="match status" value="1"/>
</dbReference>
<dbReference type="RefSeq" id="WP_061282648.1">
    <property type="nucleotide sequence ID" value="NZ_VKGH01000004.1"/>
</dbReference>
<evidence type="ECO:0000256" key="6">
    <source>
        <dbReference type="ARBA" id="ARBA00023295"/>
    </source>
</evidence>
<dbReference type="AlphaFoldDB" id="A0A485ARP0"/>
<dbReference type="Proteomes" id="UP000401081">
    <property type="component" value="Unassembled WGS sequence"/>
</dbReference>
<dbReference type="EC" id="3.2.1.4" evidence="3"/>
<dbReference type="InterPro" id="IPR008928">
    <property type="entry name" value="6-hairpin_glycosidase_sf"/>
</dbReference>
<dbReference type="GeneID" id="99777626"/>
<keyword evidence="4 9" id="KW-0378">Hydrolase</keyword>
<proteinExistence type="inferred from homology"/>
<dbReference type="GO" id="GO:0008810">
    <property type="term" value="F:cellulase activity"/>
    <property type="evidence" value="ECO:0007669"/>
    <property type="project" value="UniProtKB-EC"/>
</dbReference>
<keyword evidence="5" id="KW-0136">Cellulose degradation</keyword>
<feature type="chain" id="PRO_5019867134" description="cellulase" evidence="8">
    <location>
        <begin position="20"/>
        <end position="365"/>
    </location>
</feature>
<gene>
    <name evidence="9" type="primary">bcsZ</name>
    <name evidence="9" type="ORF">NCTC12993_02090</name>
</gene>
<comment type="similarity">
    <text evidence="2">Belongs to the glycosyl hydrolase 8 (cellulase D) family.</text>
</comment>
<evidence type="ECO:0000256" key="8">
    <source>
        <dbReference type="SAM" id="SignalP"/>
    </source>
</evidence>
<dbReference type="PRINTS" id="PR00735">
    <property type="entry name" value="GLHYDRLASE8"/>
</dbReference>
<evidence type="ECO:0000313" key="10">
    <source>
        <dbReference type="Proteomes" id="UP000401081"/>
    </source>
</evidence>
<dbReference type="Gene3D" id="1.50.10.10">
    <property type="match status" value="1"/>
</dbReference>
<dbReference type="EMBL" id="CAADJD010000015">
    <property type="protein sequence ID" value="VFS61868.1"/>
    <property type="molecule type" value="Genomic_DNA"/>
</dbReference>
<keyword evidence="7" id="KW-0119">Carbohydrate metabolism</keyword>
<keyword evidence="7" id="KW-0624">Polysaccharide degradation</keyword>
<evidence type="ECO:0000256" key="1">
    <source>
        <dbReference type="ARBA" id="ARBA00000966"/>
    </source>
</evidence>
<dbReference type="GO" id="GO:0030245">
    <property type="term" value="P:cellulose catabolic process"/>
    <property type="evidence" value="ECO:0007669"/>
    <property type="project" value="UniProtKB-KW"/>
</dbReference>
<evidence type="ECO:0000256" key="4">
    <source>
        <dbReference type="ARBA" id="ARBA00022801"/>
    </source>
</evidence>
<protein>
    <recommendedName>
        <fullName evidence="3">cellulase</fullName>
        <ecNumber evidence="3">3.2.1.4</ecNumber>
    </recommendedName>
</protein>
<feature type="signal peptide" evidence="8">
    <location>
        <begin position="1"/>
        <end position="19"/>
    </location>
</feature>